<keyword evidence="3" id="KW-1185">Reference proteome</keyword>
<evidence type="ECO:0000256" key="1">
    <source>
        <dbReference type="SAM" id="MobiDB-lite"/>
    </source>
</evidence>
<feature type="region of interest" description="Disordered" evidence="1">
    <location>
        <begin position="133"/>
        <end position="191"/>
    </location>
</feature>
<feature type="region of interest" description="Disordered" evidence="1">
    <location>
        <begin position="1"/>
        <end position="65"/>
    </location>
</feature>
<dbReference type="Pfam" id="PF12855">
    <property type="entry name" value="Ecl1"/>
    <property type="match status" value="1"/>
</dbReference>
<gene>
    <name evidence="2" type="ORF">F5X68DRAFT_46500</name>
</gene>
<dbReference type="EMBL" id="JAGSXJ010000003">
    <property type="protein sequence ID" value="KAH6693703.1"/>
    <property type="molecule type" value="Genomic_DNA"/>
</dbReference>
<accession>A0A9P8VK77</accession>
<dbReference type="AlphaFoldDB" id="A0A9P8VK77"/>
<name>A0A9P8VK77_9PEZI</name>
<feature type="compositionally biased region" description="Low complexity" evidence="1">
    <location>
        <begin position="136"/>
        <end position="151"/>
    </location>
</feature>
<feature type="compositionally biased region" description="Polar residues" evidence="1">
    <location>
        <begin position="38"/>
        <end position="48"/>
    </location>
</feature>
<proteinExistence type="predicted"/>
<sequence>MHHQRRKSGHGSANTSMTDVRKAVTATDPSRYKRPSMNRRTTPVSTQKPGRKTRDRERDAQDAWADERESFPQFCMTCEKQFIPHDEASLYCSETCRMYDHSPTGFDGHSGAGSYLSNAHPIYASEYSEPRDIIPRASPSRPSSHYYSTSAGLEEPTSPYHSSAMSALRSLTVHPPSPPSPTGPQSSLWPFSKSAATSPAGSYNKGGNSGFFPSTYDGYSGYYNYTNGMDRPLPTRNPSGYSRPKSIELVTPLIGR</sequence>
<evidence type="ECO:0000313" key="2">
    <source>
        <dbReference type="EMBL" id="KAH6693703.1"/>
    </source>
</evidence>
<protein>
    <recommendedName>
        <fullName evidence="4">Life-span regulatory factor</fullName>
    </recommendedName>
</protein>
<reference evidence="2" key="1">
    <citation type="journal article" date="2021" name="Nat. Commun.">
        <title>Genetic determinants of endophytism in the Arabidopsis root mycobiome.</title>
        <authorList>
            <person name="Mesny F."/>
            <person name="Miyauchi S."/>
            <person name="Thiergart T."/>
            <person name="Pickel B."/>
            <person name="Atanasova L."/>
            <person name="Karlsson M."/>
            <person name="Huettel B."/>
            <person name="Barry K.W."/>
            <person name="Haridas S."/>
            <person name="Chen C."/>
            <person name="Bauer D."/>
            <person name="Andreopoulos W."/>
            <person name="Pangilinan J."/>
            <person name="LaButti K."/>
            <person name="Riley R."/>
            <person name="Lipzen A."/>
            <person name="Clum A."/>
            <person name="Drula E."/>
            <person name="Henrissat B."/>
            <person name="Kohler A."/>
            <person name="Grigoriev I.V."/>
            <person name="Martin F.M."/>
            <person name="Hacquard S."/>
        </authorList>
    </citation>
    <scope>NUCLEOTIDE SEQUENCE</scope>
    <source>
        <strain evidence="2">MPI-SDFR-AT-0117</strain>
    </source>
</reference>
<dbReference type="OrthoDB" id="3599883at2759"/>
<evidence type="ECO:0008006" key="4">
    <source>
        <dbReference type="Google" id="ProtNLM"/>
    </source>
</evidence>
<comment type="caution">
    <text evidence="2">The sequence shown here is derived from an EMBL/GenBank/DDBJ whole genome shotgun (WGS) entry which is preliminary data.</text>
</comment>
<dbReference type="InterPro" id="IPR024368">
    <property type="entry name" value="Ecl1/2/3"/>
</dbReference>
<organism evidence="2 3">
    <name type="scientific">Plectosphaerella plurivora</name>
    <dbReference type="NCBI Taxonomy" id="936078"/>
    <lineage>
        <taxon>Eukaryota</taxon>
        <taxon>Fungi</taxon>
        <taxon>Dikarya</taxon>
        <taxon>Ascomycota</taxon>
        <taxon>Pezizomycotina</taxon>
        <taxon>Sordariomycetes</taxon>
        <taxon>Hypocreomycetidae</taxon>
        <taxon>Glomerellales</taxon>
        <taxon>Plectosphaerellaceae</taxon>
        <taxon>Plectosphaerella</taxon>
    </lineage>
</organism>
<dbReference type="Proteomes" id="UP000770015">
    <property type="component" value="Unassembled WGS sequence"/>
</dbReference>
<feature type="compositionally biased region" description="Basic and acidic residues" evidence="1">
    <location>
        <begin position="52"/>
        <end position="65"/>
    </location>
</feature>
<evidence type="ECO:0000313" key="3">
    <source>
        <dbReference type="Proteomes" id="UP000770015"/>
    </source>
</evidence>